<dbReference type="EMBL" id="DPBP01000042">
    <property type="protein sequence ID" value="HCE18440.1"/>
    <property type="molecule type" value="Genomic_DNA"/>
</dbReference>
<accession>A0A3D1JIN4</accession>
<evidence type="ECO:0000259" key="2">
    <source>
        <dbReference type="Pfam" id="PF00586"/>
    </source>
</evidence>
<dbReference type="PIRSF" id="PIRSF005644">
    <property type="entry name" value="Hdrgns_mtr_HypE"/>
    <property type="match status" value="1"/>
</dbReference>
<comment type="similarity">
    <text evidence="1">Belongs to the HypE family.</text>
</comment>
<dbReference type="SUPFAM" id="SSF55326">
    <property type="entry name" value="PurM N-terminal domain-like"/>
    <property type="match status" value="1"/>
</dbReference>
<reference evidence="4 5" key="1">
    <citation type="journal article" date="2018" name="Nat. Biotechnol.">
        <title>A standardized bacterial taxonomy based on genome phylogeny substantially revises the tree of life.</title>
        <authorList>
            <person name="Parks D.H."/>
            <person name="Chuvochina M."/>
            <person name="Waite D.W."/>
            <person name="Rinke C."/>
            <person name="Skarshewski A."/>
            <person name="Chaumeil P.A."/>
            <person name="Hugenholtz P."/>
        </authorList>
    </citation>
    <scope>NUCLEOTIDE SEQUENCE [LARGE SCALE GENOMIC DNA]</scope>
    <source>
        <strain evidence="4">UBA8781</strain>
    </source>
</reference>
<dbReference type="InterPro" id="IPR010918">
    <property type="entry name" value="PurM-like_C_dom"/>
</dbReference>
<dbReference type="AlphaFoldDB" id="A0A3D1JIN4"/>
<dbReference type="RefSeq" id="WP_062189088.1">
    <property type="nucleotide sequence ID" value="NZ_DF967965.1"/>
</dbReference>
<evidence type="ECO:0000259" key="3">
    <source>
        <dbReference type="Pfam" id="PF02769"/>
    </source>
</evidence>
<dbReference type="Gene3D" id="3.90.650.10">
    <property type="entry name" value="PurM-like C-terminal domain"/>
    <property type="match status" value="1"/>
</dbReference>
<dbReference type="CDD" id="cd06061">
    <property type="entry name" value="PurM-like1"/>
    <property type="match status" value="1"/>
</dbReference>
<name>A0A3D1JIN4_9CHLR</name>
<dbReference type="OrthoDB" id="153904at2"/>
<feature type="domain" description="PurM-like N-terminal" evidence="2">
    <location>
        <begin position="36"/>
        <end position="141"/>
    </location>
</feature>
<dbReference type="Proteomes" id="UP000264141">
    <property type="component" value="Unassembled WGS sequence"/>
</dbReference>
<dbReference type="InterPro" id="IPR036676">
    <property type="entry name" value="PurM-like_C_sf"/>
</dbReference>
<gene>
    <name evidence="4" type="ORF">DEQ80_11320</name>
</gene>
<dbReference type="InterPro" id="IPR011854">
    <property type="entry name" value="HypE"/>
</dbReference>
<protein>
    <submittedName>
        <fullName evidence="4">AIR synthase</fullName>
    </submittedName>
</protein>
<evidence type="ECO:0000313" key="5">
    <source>
        <dbReference type="Proteomes" id="UP000264141"/>
    </source>
</evidence>
<evidence type="ECO:0000256" key="1">
    <source>
        <dbReference type="ARBA" id="ARBA00006243"/>
    </source>
</evidence>
<organism evidence="4 5">
    <name type="scientific">Anaerolinea thermolimosa</name>
    <dbReference type="NCBI Taxonomy" id="229919"/>
    <lineage>
        <taxon>Bacteria</taxon>
        <taxon>Bacillati</taxon>
        <taxon>Chloroflexota</taxon>
        <taxon>Anaerolineae</taxon>
        <taxon>Anaerolineales</taxon>
        <taxon>Anaerolineaceae</taxon>
        <taxon>Anaerolinea</taxon>
    </lineage>
</organism>
<dbReference type="PANTHER" id="PTHR30303">
    <property type="entry name" value="HYDROGENASE ISOENZYMES FORMATION PROTEIN HYPE"/>
    <property type="match status" value="1"/>
</dbReference>
<dbReference type="PANTHER" id="PTHR30303:SF4">
    <property type="entry name" value="HYDROGENASE EXPRESSION_FORMATION PROTEIN HYPE"/>
    <property type="match status" value="1"/>
</dbReference>
<sequence length="336" mass="35822">MLFPLGKLPYDFLAKLLSQAPVTDPRVLIGPGSGLDCAVIDLGERYLVFKSDPITFTTDQIGWYAVQVNANDIATTGGVPRWMLATLLLPEGRATPELVERIFDQLSQACAALGISLVGGHTEVTYGLDRPVISAALVGEVEKGRLVRPDGARPGNRLLLTKGVPVEAVSILAREFGAHLKAVLSEDELQEARDYLMNPGISVVRDARIAVGAGRVRAMHDPTEGGLASALWELAEASRVRLVVDPQAVRVPDLARRICSQLGIDPLASIASGALLMAVEADDADIIASALEKEGIPCAGIGRVESEGTPEVLTPDGKALVRPMRDEIARLFEREG</sequence>
<dbReference type="STRING" id="229919.GCA_001050195_00315"/>
<dbReference type="SUPFAM" id="SSF56042">
    <property type="entry name" value="PurM C-terminal domain-like"/>
    <property type="match status" value="1"/>
</dbReference>
<comment type="caution">
    <text evidence="4">The sequence shown here is derived from an EMBL/GenBank/DDBJ whole genome shotgun (WGS) entry which is preliminary data.</text>
</comment>
<evidence type="ECO:0000313" key="4">
    <source>
        <dbReference type="EMBL" id="HCE18440.1"/>
    </source>
</evidence>
<proteinExistence type="inferred from homology"/>
<dbReference type="GO" id="GO:0051604">
    <property type="term" value="P:protein maturation"/>
    <property type="evidence" value="ECO:0007669"/>
    <property type="project" value="TreeGrafter"/>
</dbReference>
<dbReference type="Pfam" id="PF02769">
    <property type="entry name" value="AIRS_C"/>
    <property type="match status" value="1"/>
</dbReference>
<dbReference type="InterPro" id="IPR036921">
    <property type="entry name" value="PurM-like_N_sf"/>
</dbReference>
<dbReference type="Pfam" id="PF00586">
    <property type="entry name" value="AIRS"/>
    <property type="match status" value="1"/>
</dbReference>
<dbReference type="Gene3D" id="3.30.1330.10">
    <property type="entry name" value="PurM-like, N-terminal domain"/>
    <property type="match status" value="1"/>
</dbReference>
<feature type="domain" description="PurM-like C-terminal" evidence="3">
    <location>
        <begin position="153"/>
        <end position="311"/>
    </location>
</feature>
<dbReference type="InterPro" id="IPR016188">
    <property type="entry name" value="PurM-like_N"/>
</dbReference>